<protein>
    <recommendedName>
        <fullName evidence="1">Ferritin light chain</fullName>
    </recommendedName>
</protein>
<organism evidence="6 7">
    <name type="scientific">Camelus dromedarius</name>
    <name type="common">Dromedary</name>
    <name type="synonym">Arabian camel</name>
    <dbReference type="NCBI Taxonomy" id="9838"/>
    <lineage>
        <taxon>Eukaryota</taxon>
        <taxon>Metazoa</taxon>
        <taxon>Chordata</taxon>
        <taxon>Craniata</taxon>
        <taxon>Vertebrata</taxon>
        <taxon>Euteleostomi</taxon>
        <taxon>Mammalia</taxon>
        <taxon>Eutheria</taxon>
        <taxon>Laurasiatheria</taxon>
        <taxon>Artiodactyla</taxon>
        <taxon>Tylopoda</taxon>
        <taxon>Camelidae</taxon>
        <taxon>Camelus</taxon>
    </lineage>
</organism>
<evidence type="ECO:0000313" key="7">
    <source>
        <dbReference type="Proteomes" id="UP000299084"/>
    </source>
</evidence>
<comment type="subcellular location">
    <subcellularLocation>
        <location evidence="2">Autolysosome</location>
    </subcellularLocation>
</comment>
<evidence type="ECO:0000256" key="4">
    <source>
        <dbReference type="ARBA" id="ARBA00047045"/>
    </source>
</evidence>
<dbReference type="InterPro" id="IPR001519">
    <property type="entry name" value="Ferritin"/>
</dbReference>
<comment type="function">
    <text evidence="3">Stores iron in a soluble, non-toxic, readily available form. Important for iron homeostasis. Iron is taken up in the ferrous form and deposited as ferric hydroxides after oxidation. Also plays a role in delivery of iron to cells. Mediates iron uptake in capsule cells of the developing kidney. Delivery to lysosomes by the cargo receptor NCOA4 for autophagic degradation and release or iron.</text>
</comment>
<evidence type="ECO:0000256" key="3">
    <source>
        <dbReference type="ARBA" id="ARBA00045578"/>
    </source>
</evidence>
<dbReference type="InterPro" id="IPR009078">
    <property type="entry name" value="Ferritin-like_SF"/>
</dbReference>
<comment type="caution">
    <text evidence="6">The sequence shown here is derived from an EMBL/GenBank/DDBJ whole genome shotgun (WGS) entry which is preliminary data.</text>
</comment>
<gene>
    <name evidence="6" type="ORF">Cadr_000010189</name>
</gene>
<evidence type="ECO:0000256" key="5">
    <source>
        <dbReference type="SAM" id="MobiDB-lite"/>
    </source>
</evidence>
<reference evidence="6 7" key="1">
    <citation type="journal article" date="2019" name="Mol. Ecol. Resour.">
        <title>Improving Illumina assemblies with Hi-C and long reads: an example with the North African dromedary.</title>
        <authorList>
            <person name="Elbers J.P."/>
            <person name="Rogers M.F."/>
            <person name="Perelman P.L."/>
            <person name="Proskuryakova A.A."/>
            <person name="Serdyukova N.A."/>
            <person name="Johnson W.E."/>
            <person name="Horin P."/>
            <person name="Corander J."/>
            <person name="Murphy D."/>
            <person name="Burger P.A."/>
        </authorList>
    </citation>
    <scope>NUCLEOTIDE SEQUENCE [LARGE SCALE GENOMIC DNA]</scope>
    <source>
        <strain evidence="6">Drom800</strain>
        <tissue evidence="6">Blood</tissue>
    </source>
</reference>
<dbReference type="PANTHER" id="PTHR11431">
    <property type="entry name" value="FERRITIN"/>
    <property type="match status" value="1"/>
</dbReference>
<keyword evidence="7" id="KW-1185">Reference proteome</keyword>
<feature type="region of interest" description="Disordered" evidence="5">
    <location>
        <begin position="32"/>
        <end position="51"/>
    </location>
</feature>
<dbReference type="GO" id="GO:0044754">
    <property type="term" value="C:autolysosome"/>
    <property type="evidence" value="ECO:0007669"/>
    <property type="project" value="UniProtKB-SubCell"/>
</dbReference>
<dbReference type="Gene3D" id="1.20.1260.10">
    <property type="match status" value="1"/>
</dbReference>
<evidence type="ECO:0000313" key="6">
    <source>
        <dbReference type="EMBL" id="KAB1275248.1"/>
    </source>
</evidence>
<dbReference type="EMBL" id="JWIN03000008">
    <property type="protein sequence ID" value="KAB1275248.1"/>
    <property type="molecule type" value="Genomic_DNA"/>
</dbReference>
<dbReference type="PANTHER" id="PTHR11431:SF47">
    <property type="entry name" value="FERRITIN LIGHT CHAIN"/>
    <property type="match status" value="1"/>
</dbReference>
<sequence>MWLWRVWFTFSPELAEEKCQFMDWSLEKAKPGRQLHPSQDVQKLSQDESGTTQDAMEAAVLMDKNLNQDLFNLHALGSAHADPHLCDFWESCFLDE</sequence>
<proteinExistence type="predicted"/>
<dbReference type="GO" id="GO:0006826">
    <property type="term" value="P:iron ion transport"/>
    <property type="evidence" value="ECO:0007669"/>
    <property type="project" value="InterPro"/>
</dbReference>
<accession>A0A5N4DVQ6</accession>
<dbReference type="AlphaFoldDB" id="A0A5N4DVQ6"/>
<dbReference type="GO" id="GO:0008198">
    <property type="term" value="F:ferrous iron binding"/>
    <property type="evidence" value="ECO:0007669"/>
    <property type="project" value="TreeGrafter"/>
</dbReference>
<dbReference type="GO" id="GO:0006879">
    <property type="term" value="P:intracellular iron ion homeostasis"/>
    <property type="evidence" value="ECO:0007669"/>
    <property type="project" value="InterPro"/>
</dbReference>
<name>A0A5N4DVQ6_CAMDR</name>
<dbReference type="InterPro" id="IPR012347">
    <property type="entry name" value="Ferritin-like"/>
</dbReference>
<feature type="compositionally biased region" description="Polar residues" evidence="5">
    <location>
        <begin position="36"/>
        <end position="51"/>
    </location>
</feature>
<comment type="subunit">
    <text evidence="4">Oligomer of 24 subunits. There are two types of subunits: L (light) chain and H (heavy) chain. The major chain can be light or heavy, depending on the species and tissue type. The functional molecule forms a roughly spherical shell with a diameter of 12 nm and contains a central cavity into which the insoluble mineral iron core is deposited. Interacts with NCOA4.</text>
</comment>
<dbReference type="SUPFAM" id="SSF47240">
    <property type="entry name" value="Ferritin-like"/>
    <property type="match status" value="1"/>
</dbReference>
<evidence type="ECO:0000256" key="1">
    <source>
        <dbReference type="ARBA" id="ARBA00040044"/>
    </source>
</evidence>
<evidence type="ECO:0000256" key="2">
    <source>
        <dbReference type="ARBA" id="ARBA00044942"/>
    </source>
</evidence>
<dbReference type="GO" id="GO:0008199">
    <property type="term" value="F:ferric iron binding"/>
    <property type="evidence" value="ECO:0007669"/>
    <property type="project" value="InterPro"/>
</dbReference>
<dbReference type="Proteomes" id="UP000299084">
    <property type="component" value="Unassembled WGS sequence"/>
</dbReference>